<reference evidence="9" key="1">
    <citation type="submission" date="2020-10" db="EMBL/GenBank/DDBJ databases">
        <authorList>
            <person name="Gilroy R."/>
        </authorList>
    </citation>
    <scope>NUCLEOTIDE SEQUENCE</scope>
    <source>
        <strain evidence="9">CHK197-8231</strain>
    </source>
</reference>
<dbReference type="EMBL" id="DVML01000007">
    <property type="protein sequence ID" value="HIU22103.1"/>
    <property type="molecule type" value="Genomic_DNA"/>
</dbReference>
<dbReference type="PANTHER" id="PTHR34975:SF2">
    <property type="entry name" value="SPORE GERMINATION PROTEIN A2"/>
    <property type="match status" value="1"/>
</dbReference>
<feature type="transmembrane region" description="Helical" evidence="8">
    <location>
        <begin position="338"/>
        <end position="360"/>
    </location>
</feature>
<dbReference type="InterPro" id="IPR004761">
    <property type="entry name" value="Spore_GerAB"/>
</dbReference>
<protein>
    <submittedName>
        <fullName evidence="9">GerAB/ArcD/ProY family transporter</fullName>
    </submittedName>
</protein>
<evidence type="ECO:0000313" key="10">
    <source>
        <dbReference type="Proteomes" id="UP000824087"/>
    </source>
</evidence>
<name>A0A9D1L3N3_9BACT</name>
<dbReference type="GO" id="GO:0009847">
    <property type="term" value="P:spore germination"/>
    <property type="evidence" value="ECO:0007669"/>
    <property type="project" value="InterPro"/>
</dbReference>
<comment type="caution">
    <text evidence="9">The sequence shown here is derived from an EMBL/GenBank/DDBJ whole genome shotgun (WGS) entry which is preliminary data.</text>
</comment>
<comment type="similarity">
    <text evidence="2">Belongs to the amino acid-polyamine-organocation (APC) superfamily. Spore germination protein (SGP) (TC 2.A.3.9) family.</text>
</comment>
<keyword evidence="3" id="KW-0813">Transport</keyword>
<dbReference type="GO" id="GO:0016020">
    <property type="term" value="C:membrane"/>
    <property type="evidence" value="ECO:0007669"/>
    <property type="project" value="UniProtKB-SubCell"/>
</dbReference>
<dbReference type="AlphaFoldDB" id="A0A9D1L3N3"/>
<evidence type="ECO:0000313" key="9">
    <source>
        <dbReference type="EMBL" id="HIU22103.1"/>
    </source>
</evidence>
<feature type="transmembrane region" description="Helical" evidence="8">
    <location>
        <begin position="40"/>
        <end position="59"/>
    </location>
</feature>
<evidence type="ECO:0000256" key="3">
    <source>
        <dbReference type="ARBA" id="ARBA00022448"/>
    </source>
</evidence>
<feature type="transmembrane region" description="Helical" evidence="8">
    <location>
        <begin position="80"/>
        <end position="101"/>
    </location>
</feature>
<sequence>MKKQISNIQFDSFIYFIMHSCFVGISINNLFFISKQNTPISILFAIIIGLIPIFIFLYIMNYKPNLSIIELNQELFGRKIALILNLLLLGFVLSLAVTIFYNLCNFINSQYLYRTPVTMIGIIFAIGIWYMLSKGLPTFARVIMILLYIDIFLYLLSFIGLVGQVDINNLRPFMDEGLQPIVTGSLHYVAYNILPIFLLTIIPKDQIKKDRHFNQHVIYSYLITNVMLFIIAFCTLSILGIELCQLYQYAEFHILKRVSILGFITRVENTLSIQWIFDMLITCAIAVYFVENGIKRIWHTQSEKNEKIIYTVLLGIIFFLSEIIFPTNTDAYQFLSKVYPVLLYIFFFLVPLGIMLKIFYTEKKKS</sequence>
<feature type="transmembrane region" description="Helical" evidence="8">
    <location>
        <begin position="308"/>
        <end position="326"/>
    </location>
</feature>
<feature type="transmembrane region" description="Helical" evidence="8">
    <location>
        <begin position="113"/>
        <end position="132"/>
    </location>
</feature>
<dbReference type="Pfam" id="PF03845">
    <property type="entry name" value="Spore_permease"/>
    <property type="match status" value="1"/>
</dbReference>
<keyword evidence="4" id="KW-0309">Germination</keyword>
<keyword evidence="5 8" id="KW-0812">Transmembrane</keyword>
<keyword evidence="7 8" id="KW-0472">Membrane</keyword>
<evidence type="ECO:0000256" key="8">
    <source>
        <dbReference type="SAM" id="Phobius"/>
    </source>
</evidence>
<reference evidence="9" key="2">
    <citation type="journal article" date="2021" name="PeerJ">
        <title>Extensive microbial diversity within the chicken gut microbiome revealed by metagenomics and culture.</title>
        <authorList>
            <person name="Gilroy R."/>
            <person name="Ravi A."/>
            <person name="Getino M."/>
            <person name="Pursley I."/>
            <person name="Horton D.L."/>
            <person name="Alikhan N.F."/>
            <person name="Baker D."/>
            <person name="Gharbi K."/>
            <person name="Hall N."/>
            <person name="Watson M."/>
            <person name="Adriaenssens E.M."/>
            <person name="Foster-Nyarko E."/>
            <person name="Jarju S."/>
            <person name="Secka A."/>
            <person name="Antonio M."/>
            <person name="Oren A."/>
            <person name="Chaudhuri R.R."/>
            <person name="La Ragione R."/>
            <person name="Hildebrand F."/>
            <person name="Pallen M.J."/>
        </authorList>
    </citation>
    <scope>NUCLEOTIDE SEQUENCE</scope>
    <source>
        <strain evidence="9">CHK197-8231</strain>
    </source>
</reference>
<keyword evidence="6 8" id="KW-1133">Transmembrane helix</keyword>
<evidence type="ECO:0000256" key="2">
    <source>
        <dbReference type="ARBA" id="ARBA00007998"/>
    </source>
</evidence>
<dbReference type="Proteomes" id="UP000824087">
    <property type="component" value="Unassembled WGS sequence"/>
</dbReference>
<dbReference type="PANTHER" id="PTHR34975">
    <property type="entry name" value="SPORE GERMINATION PROTEIN A2"/>
    <property type="match status" value="1"/>
</dbReference>
<evidence type="ECO:0000256" key="7">
    <source>
        <dbReference type="ARBA" id="ARBA00023136"/>
    </source>
</evidence>
<feature type="transmembrane region" description="Helical" evidence="8">
    <location>
        <begin position="222"/>
        <end position="250"/>
    </location>
</feature>
<feature type="transmembrane region" description="Helical" evidence="8">
    <location>
        <begin position="139"/>
        <end position="161"/>
    </location>
</feature>
<comment type="subcellular location">
    <subcellularLocation>
        <location evidence="1">Membrane</location>
        <topology evidence="1">Multi-pass membrane protein</topology>
    </subcellularLocation>
</comment>
<accession>A0A9D1L3N3</accession>
<proteinExistence type="inferred from homology"/>
<evidence type="ECO:0000256" key="5">
    <source>
        <dbReference type="ARBA" id="ARBA00022692"/>
    </source>
</evidence>
<evidence type="ECO:0000256" key="1">
    <source>
        <dbReference type="ARBA" id="ARBA00004141"/>
    </source>
</evidence>
<feature type="transmembrane region" description="Helical" evidence="8">
    <location>
        <begin position="270"/>
        <end position="288"/>
    </location>
</feature>
<feature type="transmembrane region" description="Helical" evidence="8">
    <location>
        <begin position="12"/>
        <end position="34"/>
    </location>
</feature>
<evidence type="ECO:0000256" key="4">
    <source>
        <dbReference type="ARBA" id="ARBA00022544"/>
    </source>
</evidence>
<gene>
    <name evidence="9" type="ORF">IAD49_00830</name>
</gene>
<feature type="transmembrane region" description="Helical" evidence="8">
    <location>
        <begin position="181"/>
        <end position="202"/>
    </location>
</feature>
<evidence type="ECO:0000256" key="6">
    <source>
        <dbReference type="ARBA" id="ARBA00022989"/>
    </source>
</evidence>
<organism evidence="9 10">
    <name type="scientific">Candidatus Fimihabitans intestinipullorum</name>
    <dbReference type="NCBI Taxonomy" id="2840820"/>
    <lineage>
        <taxon>Bacteria</taxon>
        <taxon>Bacillati</taxon>
        <taxon>Mycoplasmatota</taxon>
        <taxon>Mycoplasmatota incertae sedis</taxon>
        <taxon>Candidatus Fimihabitans</taxon>
    </lineage>
</organism>